<feature type="region of interest" description="Disordered" evidence="8">
    <location>
        <begin position="102"/>
        <end position="356"/>
    </location>
</feature>
<name>A0A4U0TV02_9PEZI</name>
<feature type="compositionally biased region" description="Polar residues" evidence="8">
    <location>
        <begin position="127"/>
        <end position="143"/>
    </location>
</feature>
<feature type="domain" description="MCM10 OB-fold" evidence="10">
    <location>
        <begin position="351"/>
        <end position="485"/>
    </location>
</feature>
<evidence type="ECO:0000256" key="3">
    <source>
        <dbReference type="ARBA" id="ARBA00022705"/>
    </source>
</evidence>
<dbReference type="Pfam" id="PF22379">
    <property type="entry name" value="OB_MCM10"/>
    <property type="match status" value="1"/>
</dbReference>
<dbReference type="GO" id="GO:0043596">
    <property type="term" value="C:nuclear replication fork"/>
    <property type="evidence" value="ECO:0007669"/>
    <property type="project" value="TreeGrafter"/>
</dbReference>
<dbReference type="InterPro" id="IPR040184">
    <property type="entry name" value="Mcm10"/>
</dbReference>
<feature type="compositionally biased region" description="Polar residues" evidence="8">
    <location>
        <begin position="251"/>
        <end position="268"/>
    </location>
</feature>
<dbReference type="GO" id="GO:0003688">
    <property type="term" value="F:DNA replication origin binding"/>
    <property type="evidence" value="ECO:0007669"/>
    <property type="project" value="TreeGrafter"/>
</dbReference>
<feature type="compositionally biased region" description="Low complexity" evidence="8">
    <location>
        <begin position="287"/>
        <end position="301"/>
    </location>
</feature>
<dbReference type="GO" id="GO:0003697">
    <property type="term" value="F:single-stranded DNA binding"/>
    <property type="evidence" value="ECO:0007669"/>
    <property type="project" value="InterPro"/>
</dbReference>
<feature type="region of interest" description="Disordered" evidence="8">
    <location>
        <begin position="760"/>
        <end position="820"/>
    </location>
</feature>
<protein>
    <submittedName>
        <fullName evidence="11">Uncharacterized protein</fullName>
    </submittedName>
</protein>
<evidence type="ECO:0000256" key="2">
    <source>
        <dbReference type="ARBA" id="ARBA00009679"/>
    </source>
</evidence>
<dbReference type="InterPro" id="IPR055065">
    <property type="entry name" value="OB_MCM10"/>
</dbReference>
<feature type="compositionally biased region" description="Basic and acidic residues" evidence="8">
    <location>
        <begin position="316"/>
        <end position="326"/>
    </location>
</feature>
<accession>A0A4U0TV02</accession>
<feature type="compositionally biased region" description="Polar residues" evidence="8">
    <location>
        <begin position="213"/>
        <end position="223"/>
    </location>
</feature>
<feature type="compositionally biased region" description="Acidic residues" evidence="8">
    <location>
        <begin position="810"/>
        <end position="820"/>
    </location>
</feature>
<comment type="caution">
    <text evidence="11">The sequence shown here is derived from an EMBL/GenBank/DDBJ whole genome shotgun (WGS) entry which is preliminary data.</text>
</comment>
<dbReference type="EMBL" id="NAJL01000030">
    <property type="protein sequence ID" value="TKA26108.1"/>
    <property type="molecule type" value="Genomic_DNA"/>
</dbReference>
<feature type="domain" description="Zinc finger Mcm10/DnaG-type" evidence="9">
    <location>
        <begin position="504"/>
        <end position="549"/>
    </location>
</feature>
<evidence type="ECO:0000256" key="1">
    <source>
        <dbReference type="ARBA" id="ARBA00004123"/>
    </source>
</evidence>
<organism evidence="11 12">
    <name type="scientific">Salinomyces thailandicus</name>
    <dbReference type="NCBI Taxonomy" id="706561"/>
    <lineage>
        <taxon>Eukaryota</taxon>
        <taxon>Fungi</taxon>
        <taxon>Dikarya</taxon>
        <taxon>Ascomycota</taxon>
        <taxon>Pezizomycotina</taxon>
        <taxon>Dothideomycetes</taxon>
        <taxon>Dothideomycetidae</taxon>
        <taxon>Mycosphaerellales</taxon>
        <taxon>Teratosphaeriaceae</taxon>
        <taxon>Salinomyces</taxon>
    </lineage>
</organism>
<keyword evidence="3" id="KW-0235">DNA replication</keyword>
<feature type="compositionally biased region" description="Basic and acidic residues" evidence="8">
    <location>
        <begin position="779"/>
        <end position="790"/>
    </location>
</feature>
<feature type="compositionally biased region" description="Basic and acidic residues" evidence="8">
    <location>
        <begin position="1"/>
        <end position="14"/>
    </location>
</feature>
<dbReference type="Pfam" id="PF09329">
    <property type="entry name" value="zf-primase"/>
    <property type="match status" value="1"/>
</dbReference>
<comment type="similarity">
    <text evidence="2">Belongs to the MCM10 family.</text>
</comment>
<evidence type="ECO:0000313" key="12">
    <source>
        <dbReference type="Proteomes" id="UP000308549"/>
    </source>
</evidence>
<feature type="compositionally biased region" description="Basic and acidic residues" evidence="8">
    <location>
        <begin position="188"/>
        <end position="200"/>
    </location>
</feature>
<keyword evidence="6" id="KW-0862">Zinc</keyword>
<evidence type="ECO:0000259" key="9">
    <source>
        <dbReference type="Pfam" id="PF09329"/>
    </source>
</evidence>
<evidence type="ECO:0000256" key="6">
    <source>
        <dbReference type="ARBA" id="ARBA00022833"/>
    </source>
</evidence>
<evidence type="ECO:0000256" key="4">
    <source>
        <dbReference type="ARBA" id="ARBA00022723"/>
    </source>
</evidence>
<feature type="region of interest" description="Disordered" evidence="8">
    <location>
        <begin position="1"/>
        <end position="87"/>
    </location>
</feature>
<dbReference type="GO" id="GO:0008270">
    <property type="term" value="F:zinc ion binding"/>
    <property type="evidence" value="ECO:0007669"/>
    <property type="project" value="UniProtKB-KW"/>
</dbReference>
<dbReference type="PANTHER" id="PTHR13454:SF11">
    <property type="entry name" value="PROTEIN MCM10 HOMOLOG"/>
    <property type="match status" value="1"/>
</dbReference>
<proteinExistence type="inferred from homology"/>
<feature type="compositionally biased region" description="Basic and acidic residues" evidence="8">
    <location>
        <begin position="145"/>
        <end position="162"/>
    </location>
</feature>
<evidence type="ECO:0000259" key="10">
    <source>
        <dbReference type="Pfam" id="PF22379"/>
    </source>
</evidence>
<dbReference type="OrthoDB" id="202825at2759"/>
<dbReference type="AlphaFoldDB" id="A0A4U0TV02"/>
<gene>
    <name evidence="11" type="ORF">B0A50_04604</name>
</gene>
<reference evidence="11 12" key="1">
    <citation type="submission" date="2017-03" db="EMBL/GenBank/DDBJ databases">
        <title>Genomes of endolithic fungi from Antarctica.</title>
        <authorList>
            <person name="Coleine C."/>
            <person name="Masonjones S."/>
            <person name="Stajich J.E."/>
        </authorList>
    </citation>
    <scope>NUCLEOTIDE SEQUENCE [LARGE SCALE GENOMIC DNA]</scope>
    <source>
        <strain evidence="11 12">CCFEE 6315</strain>
    </source>
</reference>
<evidence type="ECO:0000313" key="11">
    <source>
        <dbReference type="EMBL" id="TKA26108.1"/>
    </source>
</evidence>
<dbReference type="InterPro" id="IPR012340">
    <property type="entry name" value="NA-bd_OB-fold"/>
</dbReference>
<keyword evidence="12" id="KW-1185">Reference proteome</keyword>
<evidence type="ECO:0000256" key="7">
    <source>
        <dbReference type="ARBA" id="ARBA00023242"/>
    </source>
</evidence>
<feature type="compositionally biased region" description="Low complexity" evidence="8">
    <location>
        <begin position="111"/>
        <end position="126"/>
    </location>
</feature>
<evidence type="ECO:0000256" key="5">
    <source>
        <dbReference type="ARBA" id="ARBA00022771"/>
    </source>
</evidence>
<dbReference type="Proteomes" id="UP000308549">
    <property type="component" value="Unassembled WGS sequence"/>
</dbReference>
<keyword evidence="5" id="KW-0863">Zinc-finger</keyword>
<dbReference type="PANTHER" id="PTHR13454">
    <property type="entry name" value="PROTEIN MCM10 HOMOLOG"/>
    <property type="match status" value="1"/>
</dbReference>
<keyword evidence="7" id="KW-0539">Nucleus</keyword>
<dbReference type="Gene3D" id="2.40.50.140">
    <property type="entry name" value="Nucleic acid-binding proteins"/>
    <property type="match status" value="1"/>
</dbReference>
<dbReference type="InterPro" id="IPR015408">
    <property type="entry name" value="Znf_Mcm10/DnaG"/>
</dbReference>
<sequence length="820" mass="90280">MVTVRESPRAKISPDKSNAQWPPKSPFQALLSSPSGRKKWQDRREQGRDRSLSPSPMKNSSRKLQDVSMQENDEEDDDEDDDEDMLRLKMEAIQAKLKLKALQKKRRLAAGEESSSRATSRAESGSLSASPRKTHISSASQPELRTARIEVEVSPTRARDIPQEPVSPARRRLGLSSATNATGISLKRPRDGAQVKRSDSVRSALDYGAPKTKSFSQRLQASRSEADERAAKFDRIERTRSTGFSHRETAFASTKQKLANESKASTQKAEQRDQVLSARGSAPSEPSTIYRSSSTRSSRQTPQVKPSAQGMFHTTGRSEHRPRNLPDSDSDLSVAPPSKGADKSPPSYDPFSEIHLSKRDVPHSVVAREMEGKEVYTLPRLLKEVKSPDYDPPECENDFVVFAILASKSSPYDQKSQHKTSETGKPQDDAEAPRNKFMVFHLTDLKWNVDCFLFGTAFDQFWKLTPGTLIAILNPNVLPPKGNQHSGRFALKLGSSDDCVMEIGLARDLGYCNAVKKDGQQCGDWIDKRSTEICEFHLNLFIEKQRKGRMEVNTMWRGTGNNPDHKAKSQARNQGGWTKEMNRRKGISVHREYGTLYAVPGGGSKVSAASLLDAEDTNQLSGWEAEEASRKRIAAAQKERDLQKRLGQMGTGVGAEYMQVISGSKGSERGNGREASERDAMFEKPSASDLGLLNNKANTAHLSPAKTRKHHFGLGAVSSTGRDAMGWGGARKAGLLQPAQPRLASPEKGQTRLDAIRPPAVRARSHEGSLSPKKRARFMLKDKGLREPGRESGGQDLNLLGGGSGGGAEEGYDDDELDIV</sequence>
<feature type="compositionally biased region" description="Basic and acidic residues" evidence="8">
    <location>
        <begin position="42"/>
        <end position="51"/>
    </location>
</feature>
<feature type="compositionally biased region" description="Basic and acidic residues" evidence="8">
    <location>
        <begin position="224"/>
        <end position="249"/>
    </location>
</feature>
<feature type="compositionally biased region" description="Acidic residues" evidence="8">
    <location>
        <begin position="71"/>
        <end position="84"/>
    </location>
</feature>
<feature type="region of interest" description="Disordered" evidence="8">
    <location>
        <begin position="557"/>
        <end position="583"/>
    </location>
</feature>
<evidence type="ECO:0000256" key="8">
    <source>
        <dbReference type="SAM" id="MobiDB-lite"/>
    </source>
</evidence>
<dbReference type="GO" id="GO:0006270">
    <property type="term" value="P:DNA replication initiation"/>
    <property type="evidence" value="ECO:0007669"/>
    <property type="project" value="InterPro"/>
</dbReference>
<comment type="subcellular location">
    <subcellularLocation>
        <location evidence="1">Nucleus</location>
    </subcellularLocation>
</comment>
<keyword evidence="4" id="KW-0479">Metal-binding</keyword>
<feature type="compositionally biased region" description="Gly residues" evidence="8">
    <location>
        <begin position="800"/>
        <end position="809"/>
    </location>
</feature>